<reference evidence="2" key="1">
    <citation type="submission" date="2021-11" db="EMBL/GenBank/DDBJ databases">
        <title>Description of novel Flavobacterium species.</title>
        <authorList>
            <person name="Saticioglu I.B."/>
            <person name="Ay H."/>
            <person name="Altun S."/>
            <person name="Duman M."/>
        </authorList>
    </citation>
    <scope>NUCLEOTIDE SEQUENCE</scope>
    <source>
        <strain evidence="2">F-30</strain>
    </source>
</reference>
<gene>
    <name evidence="2" type="ORF">LNP81_01395</name>
</gene>
<dbReference type="Proteomes" id="UP001430679">
    <property type="component" value="Unassembled WGS sequence"/>
</dbReference>
<organism evidence="2 3">
    <name type="scientific">Flavobacterium piscisymbiosum</name>
    <dbReference type="NCBI Taxonomy" id="2893753"/>
    <lineage>
        <taxon>Bacteria</taxon>
        <taxon>Pseudomonadati</taxon>
        <taxon>Bacteroidota</taxon>
        <taxon>Flavobacteriia</taxon>
        <taxon>Flavobacteriales</taxon>
        <taxon>Flavobacteriaceae</taxon>
        <taxon>Flavobacterium</taxon>
    </lineage>
</organism>
<evidence type="ECO:0000313" key="2">
    <source>
        <dbReference type="EMBL" id="MCC9061642.1"/>
    </source>
</evidence>
<dbReference type="Pfam" id="PF04383">
    <property type="entry name" value="KilA-N"/>
    <property type="match status" value="1"/>
</dbReference>
<dbReference type="InterPro" id="IPR018004">
    <property type="entry name" value="KilA/APSES_HTH"/>
</dbReference>
<dbReference type="PROSITE" id="PS51301">
    <property type="entry name" value="KILA_N"/>
    <property type="match status" value="1"/>
</dbReference>
<accession>A0ABS8M9T3</accession>
<comment type="caution">
    <text evidence="2">The sequence shown here is derived from an EMBL/GenBank/DDBJ whole genome shotgun (WGS) entry which is preliminary data.</text>
</comment>
<dbReference type="InterPro" id="IPR017880">
    <property type="entry name" value="KilA_N"/>
</dbReference>
<evidence type="ECO:0000259" key="1">
    <source>
        <dbReference type="PROSITE" id="PS51301"/>
    </source>
</evidence>
<evidence type="ECO:0000313" key="3">
    <source>
        <dbReference type="Proteomes" id="UP001430679"/>
    </source>
</evidence>
<dbReference type="EMBL" id="JAJJMM010000001">
    <property type="protein sequence ID" value="MCC9061642.1"/>
    <property type="molecule type" value="Genomic_DNA"/>
</dbReference>
<dbReference type="SMART" id="SM01252">
    <property type="entry name" value="KilA-N"/>
    <property type="match status" value="1"/>
</dbReference>
<name>A0ABS8M9T3_9FLAO</name>
<protein>
    <submittedName>
        <fullName evidence="2">KilA-N domain-containing protein</fullName>
    </submittedName>
</protein>
<keyword evidence="3" id="KW-1185">Reference proteome</keyword>
<feature type="domain" description="KilA-N" evidence="1">
    <location>
        <begin position="1"/>
        <end position="136"/>
    </location>
</feature>
<proteinExistence type="predicted"/>
<sequence>MNKMEVNGNSISLLSNLEQDYICITDIARYKDPDHIDDIIKNWLRNRNTIELLGFWEILNNPDFKPVEFDGFKKQAGLNSFTMTAKKWIEATNAIGIVSKSGRYGGTYAHKDIAFEFASWISIEFKLYIIKEFQRLKEDENKTKNLDWNLQRTISKINYKIHTDAIKENLIPLSLTVAQKNFIYADEADTLNVAIFGKTAKQWRTENPDQKGNIRDIASIEQLVVLSNLESINAVLIQQEIQQVDRLMKLNEIAIVQMKSLTNTKAFDRLK</sequence>